<sequence>MNDLLEKLKARKKEIISKKEAEYNNNINKGTKERTAFFRIEEIDNKKIYYTKIFKYLVKFRIANKDNKLSLTFQKLNNKKNYYLFNLFPLKEGNKFLGIKYGWDKLEKPFFLRQNNKSYVIKKLYYLEFKFSKGSIKCYVQSLRTLLRKKDKESTKYYKFNLEHIKRMENTVYEFYSKKLKNKGVIYKWMRKKSNIITIA</sequence>
<proteinExistence type="predicted"/>
<evidence type="ECO:0000313" key="1">
    <source>
        <dbReference type="EMBL" id="AAU08900.2"/>
    </source>
</evidence>
<reference evidence="1" key="2">
    <citation type="submission" date="2006-03" db="EMBL/GenBank/DDBJ databases">
        <authorList>
            <person name="Qiu W.-G."/>
            <person name="Bruno J.F."/>
            <person name="Attie O."/>
            <person name="Casjens S.R."/>
            <person name="Xu Y."/>
            <person name="Dunn J.J."/>
            <person name="Schutzer S.E."/>
            <person name="Fraser C.M."/>
            <person name="Luft B.J."/>
        </authorList>
    </citation>
    <scope>NUCLEOTIDE SEQUENCE</scope>
    <source>
        <strain evidence="1">167bjm</strain>
        <plasmid evidence="1">lp38</plasmid>
    </source>
</reference>
<dbReference type="EMBL" id="AY696437">
    <property type="protein sequence ID" value="AAU08900.2"/>
    <property type="molecule type" value="Genomic_DNA"/>
</dbReference>
<gene>
    <name evidence="1" type="ORF">BBJ18</name>
</gene>
<dbReference type="InterPro" id="IPR004180">
    <property type="entry name" value="DUF226_BOR_spp"/>
</dbReference>
<evidence type="ECO:0008006" key="2">
    <source>
        <dbReference type="Google" id="ProtNLM"/>
    </source>
</evidence>
<keyword evidence="1" id="KW-0614">Plasmid</keyword>
<organism evidence="1">
    <name type="scientific">Borreliella burgdorferi</name>
    <name type="common">Lyme disease spirochete</name>
    <name type="synonym">Borrelia burgdorferi</name>
    <dbReference type="NCBI Taxonomy" id="139"/>
    <lineage>
        <taxon>Bacteria</taxon>
        <taxon>Pseudomonadati</taxon>
        <taxon>Spirochaetota</taxon>
        <taxon>Spirochaetia</taxon>
        <taxon>Spirochaetales</taxon>
        <taxon>Borreliaceae</taxon>
        <taxon>Borreliella</taxon>
    </lineage>
</organism>
<feature type="non-terminal residue" evidence="1">
    <location>
        <position position="200"/>
    </location>
</feature>
<reference evidence="1" key="1">
    <citation type="journal article" date="2004" name="Proc. Natl. Acad. Sci. U.S.A.">
        <title>Genetic exchange and plasmid transfers in Borrelia burgdorferi sensu stricto revealed by three-way genome comparisons and multilocus sequence typing.</title>
        <authorList>
            <person name="Qiu W.G."/>
            <person name="Schutzer S.E."/>
            <person name="Bruno J.F."/>
            <person name="Attie O."/>
            <person name="Xu Y."/>
            <person name="Dunn J.J."/>
            <person name="Fraser C.M."/>
            <person name="Casjens S.R."/>
            <person name="Luft B.J."/>
        </authorList>
    </citation>
    <scope>NUCLEOTIDE SEQUENCE</scope>
    <source>
        <strain evidence="1">167bjm</strain>
        <plasmid evidence="1">lp38</plasmid>
    </source>
</reference>
<dbReference type="Pfam" id="PF02890">
    <property type="entry name" value="DUF226"/>
    <property type="match status" value="1"/>
</dbReference>
<dbReference type="AlphaFoldDB" id="Q66Z01"/>
<geneLocation type="plasmid" evidence="1">
    <name>lp38</name>
</geneLocation>
<protein>
    <recommendedName>
        <fullName evidence="2">Borrelia family protein</fullName>
    </recommendedName>
</protein>
<accession>Q66Z01</accession>
<name>Q66Z01_BORBG</name>